<dbReference type="Proteomes" id="UP001500443">
    <property type="component" value="Unassembled WGS sequence"/>
</dbReference>
<protein>
    <submittedName>
        <fullName evidence="3">Uncharacterized protein</fullName>
    </submittedName>
</protein>
<feature type="region of interest" description="Disordered" evidence="1">
    <location>
        <begin position="90"/>
        <end position="114"/>
    </location>
</feature>
<accession>A0ABN2Z2V6</accession>
<keyword evidence="4" id="KW-1185">Reference proteome</keyword>
<evidence type="ECO:0000313" key="4">
    <source>
        <dbReference type="Proteomes" id="UP001500443"/>
    </source>
</evidence>
<keyword evidence="2" id="KW-0732">Signal</keyword>
<organism evidence="3 4">
    <name type="scientific">Streptomyces synnematoformans</name>
    <dbReference type="NCBI Taxonomy" id="415721"/>
    <lineage>
        <taxon>Bacteria</taxon>
        <taxon>Bacillati</taxon>
        <taxon>Actinomycetota</taxon>
        <taxon>Actinomycetes</taxon>
        <taxon>Kitasatosporales</taxon>
        <taxon>Streptomycetaceae</taxon>
        <taxon>Streptomyces</taxon>
    </lineage>
</organism>
<evidence type="ECO:0000313" key="3">
    <source>
        <dbReference type="EMBL" id="GAA2135942.1"/>
    </source>
</evidence>
<feature type="signal peptide" evidence="2">
    <location>
        <begin position="1"/>
        <end position="28"/>
    </location>
</feature>
<gene>
    <name evidence="3" type="ORF">GCM10009802_44680</name>
</gene>
<feature type="chain" id="PRO_5045789406" evidence="2">
    <location>
        <begin position="29"/>
        <end position="127"/>
    </location>
</feature>
<name>A0ABN2Z2V6_9ACTN</name>
<evidence type="ECO:0000256" key="1">
    <source>
        <dbReference type="SAM" id="MobiDB-lite"/>
    </source>
</evidence>
<reference evidence="3 4" key="1">
    <citation type="journal article" date="2019" name="Int. J. Syst. Evol. Microbiol.">
        <title>The Global Catalogue of Microorganisms (GCM) 10K type strain sequencing project: providing services to taxonomists for standard genome sequencing and annotation.</title>
        <authorList>
            <consortium name="The Broad Institute Genomics Platform"/>
            <consortium name="The Broad Institute Genome Sequencing Center for Infectious Disease"/>
            <person name="Wu L."/>
            <person name="Ma J."/>
        </authorList>
    </citation>
    <scope>NUCLEOTIDE SEQUENCE [LARGE SCALE GENOMIC DNA]</scope>
    <source>
        <strain evidence="3 4">JCM 15481</strain>
    </source>
</reference>
<proteinExistence type="predicted"/>
<dbReference type="EMBL" id="BAAAPF010000171">
    <property type="protein sequence ID" value="GAA2135942.1"/>
    <property type="molecule type" value="Genomic_DNA"/>
</dbReference>
<evidence type="ECO:0000256" key="2">
    <source>
        <dbReference type="SAM" id="SignalP"/>
    </source>
</evidence>
<comment type="caution">
    <text evidence="3">The sequence shown here is derived from an EMBL/GenBank/DDBJ whole genome shotgun (WGS) entry which is preliminary data.</text>
</comment>
<sequence>MGSLVLALAVASVRLPAISAAAPAPAMAYRLLDMARYLNVLPPMGGWIRPATGGFWRFGRTCACQAANGFVTARQLAEYDQLVSSTQGHAPCAPDHLGPVPTERAPALGRTPPRRDARALARAVRRM</sequence>